<evidence type="ECO:0000313" key="2">
    <source>
        <dbReference type="EMBL" id="KXJ97208.1"/>
    </source>
</evidence>
<feature type="region of interest" description="Disordered" evidence="1">
    <location>
        <begin position="45"/>
        <end position="65"/>
    </location>
</feature>
<dbReference type="EMBL" id="KQ964245">
    <property type="protein sequence ID" value="KXJ97208.1"/>
    <property type="molecule type" value="Genomic_DNA"/>
</dbReference>
<gene>
    <name evidence="2" type="ORF">Micbo1qcDRAFT_6316</name>
</gene>
<name>A0A136JJ90_9PEZI</name>
<protein>
    <submittedName>
        <fullName evidence="2">Uncharacterized protein</fullName>
    </submittedName>
</protein>
<organism evidence="2 3">
    <name type="scientific">Microdochium bolleyi</name>
    <dbReference type="NCBI Taxonomy" id="196109"/>
    <lineage>
        <taxon>Eukaryota</taxon>
        <taxon>Fungi</taxon>
        <taxon>Dikarya</taxon>
        <taxon>Ascomycota</taxon>
        <taxon>Pezizomycotina</taxon>
        <taxon>Sordariomycetes</taxon>
        <taxon>Xylariomycetidae</taxon>
        <taxon>Xylariales</taxon>
        <taxon>Microdochiaceae</taxon>
        <taxon>Microdochium</taxon>
    </lineage>
</organism>
<dbReference type="InParanoid" id="A0A136JJ90"/>
<sequence length="84" mass="8912">MTVFVVSRRGLTRVRAAGEYGRSGQQLRRGFRQVEGRAQELTEGACSSTLGAERGDATKSANGRTGEVVEGACGLGIHDEEQEG</sequence>
<dbReference type="AlphaFoldDB" id="A0A136JJ90"/>
<proteinExistence type="predicted"/>
<keyword evidence="3" id="KW-1185">Reference proteome</keyword>
<reference evidence="3" key="1">
    <citation type="submission" date="2016-02" db="EMBL/GenBank/DDBJ databases">
        <title>Draft genome sequence of Microdochium bolleyi, a fungal endophyte of beachgrass.</title>
        <authorList>
            <consortium name="DOE Joint Genome Institute"/>
            <person name="David A.S."/>
            <person name="May G."/>
            <person name="Haridas S."/>
            <person name="Lim J."/>
            <person name="Wang M."/>
            <person name="Labutti K."/>
            <person name="Lipzen A."/>
            <person name="Barry K."/>
            <person name="Grigoriev I.V."/>
        </authorList>
    </citation>
    <scope>NUCLEOTIDE SEQUENCE [LARGE SCALE GENOMIC DNA]</scope>
    <source>
        <strain evidence="3">J235TASD1</strain>
    </source>
</reference>
<evidence type="ECO:0000313" key="3">
    <source>
        <dbReference type="Proteomes" id="UP000070501"/>
    </source>
</evidence>
<dbReference type="Proteomes" id="UP000070501">
    <property type="component" value="Unassembled WGS sequence"/>
</dbReference>
<evidence type="ECO:0000256" key="1">
    <source>
        <dbReference type="SAM" id="MobiDB-lite"/>
    </source>
</evidence>
<accession>A0A136JJ90</accession>